<accession>A0A1Y1HW93</accession>
<dbReference type="OrthoDB" id="2865258at2759"/>
<protein>
    <submittedName>
        <fullName evidence="1">Haloacid dehalogenase-like hydrolase (HAD) superfamily protein</fullName>
    </submittedName>
</protein>
<dbReference type="OMA" id="GVWAWRK"/>
<dbReference type="SFLD" id="SFLDG01131">
    <property type="entry name" value="C1.5.2:_MDP_Like"/>
    <property type="match status" value="1"/>
</dbReference>
<organism evidence="1 2">
    <name type="scientific">Klebsormidium nitens</name>
    <name type="common">Green alga</name>
    <name type="synonym">Ulothrix nitens</name>
    <dbReference type="NCBI Taxonomy" id="105231"/>
    <lineage>
        <taxon>Eukaryota</taxon>
        <taxon>Viridiplantae</taxon>
        <taxon>Streptophyta</taxon>
        <taxon>Klebsormidiophyceae</taxon>
        <taxon>Klebsormidiales</taxon>
        <taxon>Klebsormidiaceae</taxon>
        <taxon>Klebsormidium</taxon>
    </lineage>
</organism>
<dbReference type="NCBIfam" id="TIGR01685">
    <property type="entry name" value="MDP-1"/>
    <property type="match status" value="1"/>
</dbReference>
<gene>
    <name evidence="1" type="ORF">KFL_001280240</name>
</gene>
<sequence>MPSDAQIRTDALSIIKQAEKLPSLVVFDLDYTIWPFWCEVKTTRSQPRLYPEVRGIFEALKEAGIPMAVASRTPSPNIATVFLGKLQLTSLFAQQEIYPTFTHKTEHFKALLQGTKVPYEDMLFFDDEDRNVDTISPMGVKCVLVEDGVNLSALREGLAKFQKSRKRPAA</sequence>
<dbReference type="InterPro" id="IPR010033">
    <property type="entry name" value="HAD_SF_ppase_IIIC"/>
</dbReference>
<dbReference type="SFLD" id="SFLDG01129">
    <property type="entry name" value="C1.5:_HAD__Beta-PGM__Phosphata"/>
    <property type="match status" value="1"/>
</dbReference>
<dbReference type="EMBL" id="DF237077">
    <property type="protein sequence ID" value="GAQ82904.1"/>
    <property type="molecule type" value="Genomic_DNA"/>
</dbReference>
<dbReference type="InterPro" id="IPR010036">
    <property type="entry name" value="MDP_1_eu_arc"/>
</dbReference>
<dbReference type="AlphaFoldDB" id="A0A1Y1HW93"/>
<dbReference type="Proteomes" id="UP000054558">
    <property type="component" value="Unassembled WGS sequence"/>
</dbReference>
<keyword evidence="1" id="KW-0378">Hydrolase</keyword>
<dbReference type="PANTHER" id="PTHR17901">
    <property type="entry name" value="MAGNESIUM-DEPENDENT PHOSPHATASE 1 MDP1"/>
    <property type="match status" value="1"/>
</dbReference>
<evidence type="ECO:0000313" key="1">
    <source>
        <dbReference type="EMBL" id="GAQ82904.1"/>
    </source>
</evidence>
<dbReference type="NCBIfam" id="TIGR01681">
    <property type="entry name" value="HAD-SF-IIIC"/>
    <property type="match status" value="1"/>
</dbReference>
<dbReference type="InterPro" id="IPR023214">
    <property type="entry name" value="HAD_sf"/>
</dbReference>
<keyword evidence="2" id="KW-1185">Reference proteome</keyword>
<dbReference type="SFLD" id="SFLDS00003">
    <property type="entry name" value="Haloacid_Dehalogenase"/>
    <property type="match status" value="1"/>
</dbReference>
<dbReference type="Pfam" id="PF12689">
    <property type="entry name" value="Acid_PPase"/>
    <property type="match status" value="2"/>
</dbReference>
<dbReference type="SUPFAM" id="SSF56784">
    <property type="entry name" value="HAD-like"/>
    <property type="match status" value="1"/>
</dbReference>
<evidence type="ECO:0000313" key="2">
    <source>
        <dbReference type="Proteomes" id="UP000054558"/>
    </source>
</evidence>
<dbReference type="PANTHER" id="PTHR17901:SF14">
    <property type="entry name" value="MAGNESIUM-DEPENDENT PHOSPHATASE 1"/>
    <property type="match status" value="1"/>
</dbReference>
<dbReference type="GO" id="GO:0003993">
    <property type="term" value="F:acid phosphatase activity"/>
    <property type="evidence" value="ECO:0000318"/>
    <property type="project" value="GO_Central"/>
</dbReference>
<proteinExistence type="predicted"/>
<dbReference type="InterPro" id="IPR036412">
    <property type="entry name" value="HAD-like_sf"/>
</dbReference>
<dbReference type="STRING" id="105231.A0A1Y1HW93"/>
<name>A0A1Y1HW93_KLENI</name>
<dbReference type="Gene3D" id="3.40.50.1000">
    <property type="entry name" value="HAD superfamily/HAD-like"/>
    <property type="match status" value="1"/>
</dbReference>
<reference evidence="1 2" key="1">
    <citation type="journal article" date="2014" name="Nat. Commun.">
        <title>Klebsormidium flaccidum genome reveals primary factors for plant terrestrial adaptation.</title>
        <authorList>
            <person name="Hori K."/>
            <person name="Maruyama F."/>
            <person name="Fujisawa T."/>
            <person name="Togashi T."/>
            <person name="Yamamoto N."/>
            <person name="Seo M."/>
            <person name="Sato S."/>
            <person name="Yamada T."/>
            <person name="Mori H."/>
            <person name="Tajima N."/>
            <person name="Moriyama T."/>
            <person name="Ikeuchi M."/>
            <person name="Watanabe M."/>
            <person name="Wada H."/>
            <person name="Kobayashi K."/>
            <person name="Saito M."/>
            <person name="Masuda T."/>
            <person name="Sasaki-Sekimoto Y."/>
            <person name="Mashiguchi K."/>
            <person name="Awai K."/>
            <person name="Shimojima M."/>
            <person name="Masuda S."/>
            <person name="Iwai M."/>
            <person name="Nobusawa T."/>
            <person name="Narise T."/>
            <person name="Kondo S."/>
            <person name="Saito H."/>
            <person name="Sato R."/>
            <person name="Murakawa M."/>
            <person name="Ihara Y."/>
            <person name="Oshima-Yamada Y."/>
            <person name="Ohtaka K."/>
            <person name="Satoh M."/>
            <person name="Sonobe K."/>
            <person name="Ishii M."/>
            <person name="Ohtani R."/>
            <person name="Kanamori-Sato M."/>
            <person name="Honoki R."/>
            <person name="Miyazaki D."/>
            <person name="Mochizuki H."/>
            <person name="Umetsu J."/>
            <person name="Higashi K."/>
            <person name="Shibata D."/>
            <person name="Kamiya Y."/>
            <person name="Sato N."/>
            <person name="Nakamura Y."/>
            <person name="Tabata S."/>
            <person name="Ida S."/>
            <person name="Kurokawa K."/>
            <person name="Ohta H."/>
        </authorList>
    </citation>
    <scope>NUCLEOTIDE SEQUENCE [LARGE SCALE GENOMIC DNA]</scope>
    <source>
        <strain evidence="1 2">NIES-2285</strain>
    </source>
</reference>